<dbReference type="RefSeq" id="WP_213557241.1">
    <property type="nucleotide sequence ID" value="NZ_JBHZDI010000098.1"/>
</dbReference>
<dbReference type="EMBL" id="CP074371">
    <property type="protein sequence ID" value="QVI21138.1"/>
    <property type="molecule type" value="Genomic_DNA"/>
</dbReference>
<name>A0ABX8CMG5_9NOCA</name>
<accession>A0ABX8CMG5</accession>
<reference evidence="1 2" key="1">
    <citation type="submission" date="2021-04" db="EMBL/GenBank/DDBJ databases">
        <title>Nocardia tengchongensis.</title>
        <authorList>
            <person name="Zhuang k."/>
            <person name="Ran Y."/>
            <person name="Li W."/>
        </authorList>
    </citation>
    <scope>NUCLEOTIDE SEQUENCE [LARGE SCALE GENOMIC DNA]</scope>
    <source>
        <strain evidence="1 2">CFH S0057</strain>
    </source>
</reference>
<dbReference type="InterPro" id="IPR013320">
    <property type="entry name" value="ConA-like_dom_sf"/>
</dbReference>
<dbReference type="SUPFAM" id="SSF49899">
    <property type="entry name" value="Concanavalin A-like lectins/glucanases"/>
    <property type="match status" value="2"/>
</dbReference>
<dbReference type="InterPro" id="IPR000250">
    <property type="entry name" value="Peptidase_G1"/>
</dbReference>
<evidence type="ECO:0000313" key="2">
    <source>
        <dbReference type="Proteomes" id="UP000683310"/>
    </source>
</evidence>
<keyword evidence="2" id="KW-1185">Reference proteome</keyword>
<dbReference type="Gene3D" id="2.60.120.700">
    <property type="entry name" value="Peptidase G1"/>
    <property type="match status" value="1"/>
</dbReference>
<gene>
    <name evidence="1" type="ORF">KHQ06_34815</name>
</gene>
<organism evidence="1 2">
    <name type="scientific">Nocardia tengchongensis</name>
    <dbReference type="NCBI Taxonomy" id="2055889"/>
    <lineage>
        <taxon>Bacteria</taxon>
        <taxon>Bacillati</taxon>
        <taxon>Actinomycetota</taxon>
        <taxon>Actinomycetes</taxon>
        <taxon>Mycobacteriales</taxon>
        <taxon>Nocardiaceae</taxon>
        <taxon>Nocardia</taxon>
    </lineage>
</organism>
<dbReference type="InterPro" id="IPR038656">
    <property type="entry name" value="Peptidase_G1_sf"/>
</dbReference>
<sequence>MAVTLAASAASMAVGNAADATAESFVAYGSELSNSHLYLGNWAGYVVQGNFREISATWVQPEIECRNPGILQRVVPWVGLNGATGLDGQVALPLMQTGVESMCASDAAVYAALPGLQVETMAAGLAYADPRLAGTVMNAGAKVSDALGAAADGMCSLGIFGGFCHPDQLIDGWWEGYPDPPVTYDDVSVRAGDTMHSIVSWDGGRYVMTLENRTANWRRTTVVASPVPARTAEIIVEGHLDAALPGFAPITFTEISIDGRPLSDYDAHTYGIPATNRLLAPGPVEGASFTIR</sequence>
<dbReference type="Proteomes" id="UP000683310">
    <property type="component" value="Chromosome"/>
</dbReference>
<evidence type="ECO:0000313" key="1">
    <source>
        <dbReference type="EMBL" id="QVI21138.1"/>
    </source>
</evidence>
<dbReference type="CDD" id="cd13426">
    <property type="entry name" value="Peptidase_G1"/>
    <property type="match status" value="1"/>
</dbReference>
<proteinExistence type="predicted"/>
<protein>
    <submittedName>
        <fullName evidence="1">Uncharacterized protein</fullName>
    </submittedName>
</protein>
<dbReference type="Pfam" id="PF01828">
    <property type="entry name" value="Peptidase_A4"/>
    <property type="match status" value="2"/>
</dbReference>